<dbReference type="GO" id="GO:0048015">
    <property type="term" value="P:phosphatidylinositol-mediated signaling"/>
    <property type="evidence" value="ECO:0007669"/>
    <property type="project" value="TreeGrafter"/>
</dbReference>
<dbReference type="Gene3D" id="3.20.20.190">
    <property type="entry name" value="Phosphatidylinositol (PI) phosphodiesterase"/>
    <property type="match status" value="1"/>
</dbReference>
<name>A0AA88L7Z3_ARTSF</name>
<dbReference type="Pfam" id="PF00388">
    <property type="entry name" value="PI-PLC-X"/>
    <property type="match status" value="1"/>
</dbReference>
<dbReference type="PANTHER" id="PTHR10336">
    <property type="entry name" value="PHOSPHOINOSITIDE-SPECIFIC PHOSPHOLIPASE C FAMILY PROTEIN"/>
    <property type="match status" value="1"/>
</dbReference>
<feature type="domain" description="Phosphatidylinositol-specific phospholipase C X" evidence="1">
    <location>
        <begin position="340"/>
        <end position="376"/>
    </location>
</feature>
<proteinExistence type="predicted"/>
<dbReference type="EMBL" id="JAVRJZ010000012">
    <property type="protein sequence ID" value="KAK2716309.1"/>
    <property type="molecule type" value="Genomic_DNA"/>
</dbReference>
<dbReference type="PANTHER" id="PTHR10336:SF149">
    <property type="entry name" value="1-PHOSPHATIDYLINOSITOL 4,5-BISPHOSPHATE PHOSPHODIESTERASE CLASSES I AND II"/>
    <property type="match status" value="1"/>
</dbReference>
<dbReference type="CDD" id="cd13361">
    <property type="entry name" value="PH_PLC_beta"/>
    <property type="match status" value="1"/>
</dbReference>
<sequence length="377" mass="43703">MPLWPSSSIRTRKNFNKGDFLKNLVKLEPTSLNPSLLNGERVLKWNENSPRSAIVILKVDSDGFFLSWKNRPGKTLRFLDISCIRDTRTGRYTVSPKYPQVRKRISSKYGCHEDKTVRICYGNDFVNNKFLNFTFSSKHVAKIWCDEILKVAYSLYNLNGSIERFLKKAHTKLLLESVESVRSQHVLQIKYLEELFGLNREDSSKLKKALNVYGVRISKQRIPINVSTNTNQSKKCIKIKHFTLEKLIKVYRHLTVNPELDKIFARICEEKKQYLKPNQFVDGLNNVTPEDLEILNQKEPSTTDDESRPCGLASHKRLFRHYISEKGLPVKLDKLDLCDMTKPLANYFINSSHNTYLTGDQLTSESSSEMFYYALLC</sequence>
<comment type="caution">
    <text evidence="3">The sequence shown here is derived from an EMBL/GenBank/DDBJ whole genome shotgun (WGS) entry which is preliminary data.</text>
</comment>
<dbReference type="AlphaFoldDB" id="A0AA88L7Z3"/>
<dbReference type="SUPFAM" id="SSF47473">
    <property type="entry name" value="EF-hand"/>
    <property type="match status" value="1"/>
</dbReference>
<evidence type="ECO:0000259" key="1">
    <source>
        <dbReference type="Pfam" id="PF00388"/>
    </source>
</evidence>
<gene>
    <name evidence="3" type="ORF">QYM36_010775</name>
</gene>
<dbReference type="Pfam" id="PF17787">
    <property type="entry name" value="PH_14"/>
    <property type="match status" value="1"/>
</dbReference>
<dbReference type="GO" id="GO:0051209">
    <property type="term" value="P:release of sequestered calcium ion into cytosol"/>
    <property type="evidence" value="ECO:0007669"/>
    <property type="project" value="TreeGrafter"/>
</dbReference>
<dbReference type="InterPro" id="IPR000909">
    <property type="entry name" value="PLipase_C_PInositol-sp_X_dom"/>
</dbReference>
<dbReference type="InterPro" id="IPR001192">
    <property type="entry name" value="PI-PLC_fam"/>
</dbReference>
<dbReference type="SUPFAM" id="SSF51695">
    <property type="entry name" value="PLC-like phosphodiesterases"/>
    <property type="match status" value="1"/>
</dbReference>
<dbReference type="GO" id="GO:0007186">
    <property type="term" value="P:G protein-coupled receptor signaling pathway"/>
    <property type="evidence" value="ECO:0007669"/>
    <property type="project" value="TreeGrafter"/>
</dbReference>
<keyword evidence="4" id="KW-1185">Reference proteome</keyword>
<protein>
    <recommendedName>
        <fullName evidence="5">Phosphoinositide phospholipase C</fullName>
    </recommendedName>
</protein>
<dbReference type="Gene3D" id="2.30.29.240">
    <property type="match status" value="1"/>
</dbReference>
<evidence type="ECO:0000259" key="2">
    <source>
        <dbReference type="Pfam" id="PF17787"/>
    </source>
</evidence>
<dbReference type="InterPro" id="IPR037862">
    <property type="entry name" value="PLC-beta_PH"/>
</dbReference>
<dbReference type="Proteomes" id="UP001187531">
    <property type="component" value="Unassembled WGS sequence"/>
</dbReference>
<dbReference type="GO" id="GO:0046488">
    <property type="term" value="P:phosphatidylinositol metabolic process"/>
    <property type="evidence" value="ECO:0007669"/>
    <property type="project" value="TreeGrafter"/>
</dbReference>
<dbReference type="GO" id="GO:0004435">
    <property type="term" value="F:phosphatidylinositol-4,5-bisphosphate phospholipase C activity"/>
    <property type="evidence" value="ECO:0007669"/>
    <property type="project" value="TreeGrafter"/>
</dbReference>
<evidence type="ECO:0000313" key="4">
    <source>
        <dbReference type="Proteomes" id="UP001187531"/>
    </source>
</evidence>
<dbReference type="PROSITE" id="PS50007">
    <property type="entry name" value="PIPLC_X_DOMAIN"/>
    <property type="match status" value="1"/>
</dbReference>
<reference evidence="3" key="1">
    <citation type="submission" date="2023-07" db="EMBL/GenBank/DDBJ databases">
        <title>Chromosome-level genome assembly of Artemia franciscana.</title>
        <authorList>
            <person name="Jo E."/>
        </authorList>
    </citation>
    <scope>NUCLEOTIDE SEQUENCE</scope>
    <source>
        <tissue evidence="3">Whole body</tissue>
    </source>
</reference>
<dbReference type="InterPro" id="IPR017946">
    <property type="entry name" value="PLC-like_Pdiesterase_TIM-brl"/>
</dbReference>
<dbReference type="InterPro" id="IPR011992">
    <property type="entry name" value="EF-hand-dom_pair"/>
</dbReference>
<feature type="domain" description="PLC-beta PH" evidence="2">
    <location>
        <begin position="35"/>
        <end position="156"/>
    </location>
</feature>
<evidence type="ECO:0000313" key="3">
    <source>
        <dbReference type="EMBL" id="KAK2716309.1"/>
    </source>
</evidence>
<organism evidence="3 4">
    <name type="scientific">Artemia franciscana</name>
    <name type="common">Brine shrimp</name>
    <name type="synonym">Artemia sanfranciscana</name>
    <dbReference type="NCBI Taxonomy" id="6661"/>
    <lineage>
        <taxon>Eukaryota</taxon>
        <taxon>Metazoa</taxon>
        <taxon>Ecdysozoa</taxon>
        <taxon>Arthropoda</taxon>
        <taxon>Crustacea</taxon>
        <taxon>Branchiopoda</taxon>
        <taxon>Anostraca</taxon>
        <taxon>Artemiidae</taxon>
        <taxon>Artemia</taxon>
    </lineage>
</organism>
<dbReference type="GO" id="GO:0005737">
    <property type="term" value="C:cytoplasm"/>
    <property type="evidence" value="ECO:0007669"/>
    <property type="project" value="TreeGrafter"/>
</dbReference>
<accession>A0AA88L7Z3</accession>
<evidence type="ECO:0008006" key="5">
    <source>
        <dbReference type="Google" id="ProtNLM"/>
    </source>
</evidence>
<dbReference type="SUPFAM" id="SSF50729">
    <property type="entry name" value="PH domain-like"/>
    <property type="match status" value="1"/>
</dbReference>